<evidence type="ECO:0000313" key="2">
    <source>
        <dbReference type="Proteomes" id="UP000188533"/>
    </source>
</evidence>
<sequence>MSTLKLTETQALALQALLYREEQLPPALQEVLAALPLSRDLDTGIYLSSESSTHSYISVNTHIHIHKVADISLHVFDRNNDRDPNCIRYHNRYRNPICNHDPNCDCYHNPICDHYHDCNPIRDRDRDLDGDRNHDRDYDRDYYHNPIRDHYHDCNPIHDRDCDYYCNPIRDHYCNCDVSIPVHVPIHVYDHILFVDVNHNICILFVDVRVPDHGVLQALHALRHFHLSFAWPSDSWAENCSQVPRSKCGY</sequence>
<comment type="caution">
    <text evidence="1">The sequence shown here is derived from an EMBL/GenBank/DDBJ whole genome shotgun (WGS) entry which is preliminary data.</text>
</comment>
<dbReference type="AlphaFoldDB" id="A0A1Q3EQZ5"/>
<protein>
    <submittedName>
        <fullName evidence="1">Uncharacterized protein</fullName>
    </submittedName>
</protein>
<accession>A0A1Q3EQZ5</accession>
<proteinExistence type="predicted"/>
<gene>
    <name evidence="1" type="ORF">LENED_011794</name>
</gene>
<keyword evidence="2" id="KW-1185">Reference proteome</keyword>
<name>A0A1Q3EQZ5_LENED</name>
<reference evidence="1 2" key="2">
    <citation type="submission" date="2017-02" db="EMBL/GenBank/DDBJ databases">
        <title>A genome survey and senescence transcriptome analysis in Lentinula edodes.</title>
        <authorList>
            <person name="Sakamoto Y."/>
            <person name="Nakade K."/>
            <person name="Sato S."/>
            <person name="Yoshida Y."/>
            <person name="Miyazaki K."/>
            <person name="Natsume S."/>
            <person name="Konno N."/>
        </authorList>
    </citation>
    <scope>NUCLEOTIDE SEQUENCE [LARGE SCALE GENOMIC DNA]</scope>
    <source>
        <strain evidence="1 2">NBRC 111202</strain>
    </source>
</reference>
<dbReference type="Proteomes" id="UP000188533">
    <property type="component" value="Unassembled WGS sequence"/>
</dbReference>
<dbReference type="EMBL" id="BDGU01001166">
    <property type="protein sequence ID" value="GAW09626.1"/>
    <property type="molecule type" value="Genomic_DNA"/>
</dbReference>
<evidence type="ECO:0000313" key="1">
    <source>
        <dbReference type="EMBL" id="GAW09626.1"/>
    </source>
</evidence>
<organism evidence="1 2">
    <name type="scientific">Lentinula edodes</name>
    <name type="common">Shiitake mushroom</name>
    <name type="synonym">Lentinus edodes</name>
    <dbReference type="NCBI Taxonomy" id="5353"/>
    <lineage>
        <taxon>Eukaryota</taxon>
        <taxon>Fungi</taxon>
        <taxon>Dikarya</taxon>
        <taxon>Basidiomycota</taxon>
        <taxon>Agaricomycotina</taxon>
        <taxon>Agaricomycetes</taxon>
        <taxon>Agaricomycetidae</taxon>
        <taxon>Agaricales</taxon>
        <taxon>Marasmiineae</taxon>
        <taxon>Omphalotaceae</taxon>
        <taxon>Lentinula</taxon>
    </lineage>
</organism>
<reference evidence="1 2" key="1">
    <citation type="submission" date="2016-08" db="EMBL/GenBank/DDBJ databases">
        <authorList>
            <consortium name="Lentinula edodes genome sequencing consortium"/>
            <person name="Sakamoto Y."/>
            <person name="Nakade K."/>
            <person name="Sato S."/>
            <person name="Yoshida Y."/>
            <person name="Miyazaki K."/>
            <person name="Natsume S."/>
            <person name="Konno N."/>
        </authorList>
    </citation>
    <scope>NUCLEOTIDE SEQUENCE [LARGE SCALE GENOMIC DNA]</scope>
    <source>
        <strain evidence="1 2">NBRC 111202</strain>
    </source>
</reference>